<comment type="caution">
    <text evidence="1">The sequence shown here is derived from an EMBL/GenBank/DDBJ whole genome shotgun (WGS) entry which is preliminary data.</text>
</comment>
<name>A0AAN3D7L5_BACO1</name>
<dbReference type="EMBL" id="AAXF02000049">
    <property type="protein sequence ID" value="EDO11644.1"/>
    <property type="molecule type" value="Genomic_DNA"/>
</dbReference>
<reference evidence="1 2" key="1">
    <citation type="submission" date="2007-03" db="EMBL/GenBank/DDBJ databases">
        <authorList>
            <person name="Fulton L."/>
            <person name="Clifton S."/>
            <person name="Fulton B."/>
            <person name="Xu J."/>
            <person name="Minx P."/>
            <person name="Pepin K.H."/>
            <person name="Johnson M."/>
            <person name="Thiruvilangam P."/>
            <person name="Bhonagiri V."/>
            <person name="Nash W.E."/>
            <person name="Mardis E.R."/>
            <person name="Wilson R.K."/>
        </authorList>
    </citation>
    <scope>NUCLEOTIDE SEQUENCE [LARGE SCALE GENOMIC DNA]</scope>
    <source>
        <strain evidence="2">ATCC 8483 / DSM 1896 / JCM 5824 / BCRC 10623 / CCUG 4943 / NCTC 11153</strain>
    </source>
</reference>
<dbReference type="AlphaFoldDB" id="A0AAN3D7L5"/>
<organism evidence="1 2">
    <name type="scientific">Bacteroides ovatus (strain ATCC 8483 / DSM 1896 / JCM 5824 / BCRC 10623 / CCUG 4943 / NCTC 11153)</name>
    <dbReference type="NCBI Taxonomy" id="411476"/>
    <lineage>
        <taxon>Bacteria</taxon>
        <taxon>Pseudomonadati</taxon>
        <taxon>Bacteroidota</taxon>
        <taxon>Bacteroidia</taxon>
        <taxon>Bacteroidales</taxon>
        <taxon>Bacteroidaceae</taxon>
        <taxon>Bacteroides</taxon>
    </lineage>
</organism>
<evidence type="ECO:0000313" key="1">
    <source>
        <dbReference type="EMBL" id="EDO11644.1"/>
    </source>
</evidence>
<evidence type="ECO:0000313" key="2">
    <source>
        <dbReference type="Proteomes" id="UP000005475"/>
    </source>
</evidence>
<reference evidence="2" key="2">
    <citation type="submission" date="2007-04" db="EMBL/GenBank/DDBJ databases">
        <title>Draft genome sequence of Bacteroides ovatus (ATCC 8483).</title>
        <authorList>
            <person name="Sudarsanam P."/>
            <person name="Ley R."/>
            <person name="Guruge J."/>
            <person name="Turnbaugh P.J."/>
            <person name="Mahowald M."/>
            <person name="Liep D."/>
            <person name="Gordon J."/>
        </authorList>
    </citation>
    <scope>NUCLEOTIDE SEQUENCE [LARGE SCALE GENOMIC DNA]</scope>
    <source>
        <strain evidence="2">ATCC 8483 / DSM 1896 / JCM 5824 / BCRC 10623 / CCUG 4943 / NCTC 11153</strain>
    </source>
</reference>
<accession>A0AAN3D7L5</accession>
<protein>
    <submittedName>
        <fullName evidence="1">Uncharacterized protein</fullName>
    </submittedName>
</protein>
<dbReference type="Proteomes" id="UP000005475">
    <property type="component" value="Unassembled WGS sequence"/>
</dbReference>
<gene>
    <name evidence="1" type="ORF">BACOVA_02854</name>
</gene>
<sequence>MLENVYFPDNVSFLHIIFRQYPELLLKATGKVRRIIESYNETNLIDPVFTPSVICKTFFIKNTLFRLKDLFT</sequence>
<proteinExistence type="predicted"/>